<dbReference type="Pfam" id="PF14464">
    <property type="entry name" value="Prok-JAB"/>
    <property type="match status" value="1"/>
</dbReference>
<dbReference type="PANTHER" id="PTHR34858:SF1">
    <property type="entry name" value="CYSO-CYSTEINE PEPTIDASE"/>
    <property type="match status" value="1"/>
</dbReference>
<keyword evidence="5" id="KW-0482">Metalloprotease</keyword>
<evidence type="ECO:0000256" key="4">
    <source>
        <dbReference type="ARBA" id="ARBA00022833"/>
    </source>
</evidence>
<keyword evidence="1" id="KW-0645">Protease</keyword>
<dbReference type="InterPro" id="IPR000555">
    <property type="entry name" value="JAMM/MPN+_dom"/>
</dbReference>
<keyword evidence="4" id="KW-0862">Zinc</keyword>
<name>A0ABW5BEJ8_9BACT</name>
<evidence type="ECO:0000313" key="7">
    <source>
        <dbReference type="EMBL" id="MFD2203298.1"/>
    </source>
</evidence>
<dbReference type="RefSeq" id="WP_380805501.1">
    <property type="nucleotide sequence ID" value="NZ_JBHUIV010000025.1"/>
</dbReference>
<keyword evidence="3" id="KW-0378">Hydrolase</keyword>
<evidence type="ECO:0000256" key="1">
    <source>
        <dbReference type="ARBA" id="ARBA00022670"/>
    </source>
</evidence>
<evidence type="ECO:0000259" key="6">
    <source>
        <dbReference type="SMART" id="SM00232"/>
    </source>
</evidence>
<dbReference type="Proteomes" id="UP001597414">
    <property type="component" value="Unassembled WGS sequence"/>
</dbReference>
<gene>
    <name evidence="7" type="ORF">ACFSKV_17095</name>
</gene>
<dbReference type="EMBL" id="JBHUIV010000025">
    <property type="protein sequence ID" value="MFD2203298.1"/>
    <property type="molecule type" value="Genomic_DNA"/>
</dbReference>
<dbReference type="SUPFAM" id="SSF102712">
    <property type="entry name" value="JAB1/MPN domain"/>
    <property type="match status" value="1"/>
</dbReference>
<organism evidence="7 8">
    <name type="scientific">Shivajiella indica</name>
    <dbReference type="NCBI Taxonomy" id="872115"/>
    <lineage>
        <taxon>Bacteria</taxon>
        <taxon>Pseudomonadati</taxon>
        <taxon>Bacteroidota</taxon>
        <taxon>Cytophagia</taxon>
        <taxon>Cytophagales</taxon>
        <taxon>Cyclobacteriaceae</taxon>
        <taxon>Shivajiella</taxon>
    </lineage>
</organism>
<dbReference type="SMART" id="SM00232">
    <property type="entry name" value="JAB_MPN"/>
    <property type="match status" value="1"/>
</dbReference>
<evidence type="ECO:0000256" key="5">
    <source>
        <dbReference type="ARBA" id="ARBA00023049"/>
    </source>
</evidence>
<dbReference type="PANTHER" id="PTHR34858">
    <property type="entry name" value="CYSO-CYSTEINE PEPTIDASE"/>
    <property type="match status" value="1"/>
</dbReference>
<keyword evidence="8" id="KW-1185">Reference proteome</keyword>
<feature type="domain" description="JAB1/MPN/MOV34 metalloenzyme" evidence="6">
    <location>
        <begin position="2"/>
        <end position="135"/>
    </location>
</feature>
<dbReference type="InterPro" id="IPR051929">
    <property type="entry name" value="VirAsm_ModProt"/>
</dbReference>
<proteinExistence type="predicted"/>
<dbReference type="InterPro" id="IPR028090">
    <property type="entry name" value="JAB_dom_prok"/>
</dbReference>
<keyword evidence="2" id="KW-0479">Metal-binding</keyword>
<dbReference type="CDD" id="cd08070">
    <property type="entry name" value="MPN_like"/>
    <property type="match status" value="1"/>
</dbReference>
<dbReference type="Gene3D" id="3.40.140.10">
    <property type="entry name" value="Cytidine Deaminase, domain 2"/>
    <property type="match status" value="1"/>
</dbReference>
<protein>
    <submittedName>
        <fullName evidence="7">M67 family metallopeptidase</fullName>
    </submittedName>
</protein>
<evidence type="ECO:0000256" key="2">
    <source>
        <dbReference type="ARBA" id="ARBA00022723"/>
    </source>
</evidence>
<evidence type="ECO:0000313" key="8">
    <source>
        <dbReference type="Proteomes" id="UP001597414"/>
    </source>
</evidence>
<accession>A0ABW5BEJ8</accession>
<comment type="caution">
    <text evidence="7">The sequence shown here is derived from an EMBL/GenBank/DDBJ whole genome shotgun (WGS) entry which is preliminary data.</text>
</comment>
<reference evidence="8" key="1">
    <citation type="journal article" date="2019" name="Int. J. Syst. Evol. Microbiol.">
        <title>The Global Catalogue of Microorganisms (GCM) 10K type strain sequencing project: providing services to taxonomists for standard genome sequencing and annotation.</title>
        <authorList>
            <consortium name="The Broad Institute Genomics Platform"/>
            <consortium name="The Broad Institute Genome Sequencing Center for Infectious Disease"/>
            <person name="Wu L."/>
            <person name="Ma J."/>
        </authorList>
    </citation>
    <scope>NUCLEOTIDE SEQUENCE [LARGE SCALE GENOMIC DNA]</scope>
    <source>
        <strain evidence="8">KCTC 19812</strain>
    </source>
</reference>
<sequence>MKLVIPKTILTNIISQVELVNEESCGFLIGIQSEDFKSIENYIKTENISKEDKKKRFEIAPLEYLKAENSAISNGWDLLGIYHTHLDSAPIPSKTDLKFALEGFSYLIISINNQRFHSMRSWTMDKNKFFKEENLKILNV</sequence>
<evidence type="ECO:0000256" key="3">
    <source>
        <dbReference type="ARBA" id="ARBA00022801"/>
    </source>
</evidence>